<dbReference type="STRING" id="429701.A0A2G9IAL8"/>
<reference evidence="2" key="1">
    <citation type="journal article" date="2018" name="Gigascience">
        <title>Genome assembly of the Pink Ipe (Handroanthus impetiginosus, Bignoniaceae), a highly valued, ecologically keystone Neotropical timber forest tree.</title>
        <authorList>
            <person name="Silva-Junior O.B."/>
            <person name="Grattapaglia D."/>
            <person name="Novaes E."/>
            <person name="Collevatti R.G."/>
        </authorList>
    </citation>
    <scope>NUCLEOTIDE SEQUENCE [LARGE SCALE GENOMIC DNA]</scope>
    <source>
        <strain evidence="2">cv. UFG-1</strain>
    </source>
</reference>
<dbReference type="AlphaFoldDB" id="A0A2G9IAL8"/>
<organism evidence="1 2">
    <name type="scientific">Handroanthus impetiginosus</name>
    <dbReference type="NCBI Taxonomy" id="429701"/>
    <lineage>
        <taxon>Eukaryota</taxon>
        <taxon>Viridiplantae</taxon>
        <taxon>Streptophyta</taxon>
        <taxon>Embryophyta</taxon>
        <taxon>Tracheophyta</taxon>
        <taxon>Spermatophyta</taxon>
        <taxon>Magnoliopsida</taxon>
        <taxon>eudicotyledons</taxon>
        <taxon>Gunneridae</taxon>
        <taxon>Pentapetalae</taxon>
        <taxon>asterids</taxon>
        <taxon>lamiids</taxon>
        <taxon>Lamiales</taxon>
        <taxon>Bignoniaceae</taxon>
        <taxon>Crescentiina</taxon>
        <taxon>Tabebuia alliance</taxon>
        <taxon>Handroanthus</taxon>
    </lineage>
</organism>
<evidence type="ECO:0000313" key="2">
    <source>
        <dbReference type="Proteomes" id="UP000231279"/>
    </source>
</evidence>
<dbReference type="OrthoDB" id="40902at2759"/>
<accession>A0A2G9IAL8</accession>
<gene>
    <name evidence="1" type="ORF">CDL12_00426</name>
</gene>
<sequence>MTHGQDISFGISTVINCEVQLLPLTCRSSFSSFLSGSQPATGPDGFSFQRCADSSTLEFFTPTVTLPSSAFVTSNCVVEQGNDALDLPIIPSRADLIPSGDIVVTAVEDGKSGSSGARALGTHSKRNHRIGLGEQLDLTVSESVIRWASCTNIPIATSFRSSLVC</sequence>
<evidence type="ECO:0000313" key="1">
    <source>
        <dbReference type="EMBL" id="PIN26802.1"/>
    </source>
</evidence>
<protein>
    <submittedName>
        <fullName evidence="1">Uncharacterized protein</fullName>
    </submittedName>
</protein>
<proteinExistence type="predicted"/>
<dbReference type="EMBL" id="NKXS01000044">
    <property type="protein sequence ID" value="PIN26802.1"/>
    <property type="molecule type" value="Genomic_DNA"/>
</dbReference>
<name>A0A2G9IAL8_9LAMI</name>
<comment type="caution">
    <text evidence="1">The sequence shown here is derived from an EMBL/GenBank/DDBJ whole genome shotgun (WGS) entry which is preliminary data.</text>
</comment>
<dbReference type="Proteomes" id="UP000231279">
    <property type="component" value="Unassembled WGS sequence"/>
</dbReference>
<keyword evidence="2" id="KW-1185">Reference proteome</keyword>